<evidence type="ECO:0000256" key="1">
    <source>
        <dbReference type="ARBA" id="ARBA00022491"/>
    </source>
</evidence>
<keyword evidence="4" id="KW-1185">Reference proteome</keyword>
<name>A0A5J5BVJ9_9ASTE</name>
<protein>
    <submittedName>
        <fullName evidence="3">Uncharacterized protein</fullName>
    </submittedName>
</protein>
<dbReference type="OrthoDB" id="1918432at2759"/>
<evidence type="ECO:0000256" key="2">
    <source>
        <dbReference type="ARBA" id="ARBA00022853"/>
    </source>
</evidence>
<dbReference type="AlphaFoldDB" id="A0A5J5BVJ9"/>
<dbReference type="PRINTS" id="PR01271">
    <property type="entry name" value="HISDACETLASE"/>
</dbReference>
<gene>
    <name evidence="3" type="ORF">F0562_003458</name>
</gene>
<keyword evidence="1" id="KW-0678">Repressor</keyword>
<dbReference type="Proteomes" id="UP000325577">
    <property type="component" value="Linkage Group LG1"/>
</dbReference>
<dbReference type="InterPro" id="IPR003084">
    <property type="entry name" value="HDAC_I/II"/>
</dbReference>
<evidence type="ECO:0000313" key="3">
    <source>
        <dbReference type="EMBL" id="KAA8547029.1"/>
    </source>
</evidence>
<keyword evidence="2" id="KW-0156">Chromatin regulator</keyword>
<accession>A0A5J5BVJ9</accession>
<reference evidence="3 4" key="1">
    <citation type="submission" date="2019-09" db="EMBL/GenBank/DDBJ databases">
        <title>A chromosome-level genome assembly of the Chinese tupelo Nyssa sinensis.</title>
        <authorList>
            <person name="Yang X."/>
            <person name="Kang M."/>
            <person name="Yang Y."/>
            <person name="Xiong H."/>
            <person name="Wang M."/>
            <person name="Zhang Z."/>
            <person name="Wang Z."/>
            <person name="Wu H."/>
            <person name="Ma T."/>
            <person name="Liu J."/>
            <person name="Xi Z."/>
        </authorList>
    </citation>
    <scope>NUCLEOTIDE SEQUENCE [LARGE SCALE GENOMIC DNA]</scope>
    <source>
        <strain evidence="3">J267</strain>
        <tissue evidence="3">Leaf</tissue>
    </source>
</reference>
<dbReference type="SUPFAM" id="SSF52768">
    <property type="entry name" value="Arginase/deacetylase"/>
    <property type="match status" value="1"/>
</dbReference>
<dbReference type="InterPro" id="IPR023696">
    <property type="entry name" value="Ureohydrolase_dom_sf"/>
</dbReference>
<dbReference type="GO" id="GO:0004407">
    <property type="term" value="F:histone deacetylase activity"/>
    <property type="evidence" value="ECO:0007669"/>
    <property type="project" value="InterPro"/>
</dbReference>
<dbReference type="EMBL" id="CM018032">
    <property type="protein sequence ID" value="KAA8547029.1"/>
    <property type="molecule type" value="Genomic_DNA"/>
</dbReference>
<dbReference type="InterPro" id="IPR037138">
    <property type="entry name" value="His_deacetylse_dom_sf"/>
</dbReference>
<sequence>MQRRLLEARREGGAADRSINVVAVAAGKLLEKDGWRGAAEERKCSRKKKQQQLELLLQHLLRQLWTGLERLLGRTALHWTTVAGNIEATKFLCHYKELNSVGGAVKLNHGHCDNEINWAGWLQYAKEYEASGFYYVNDIAFAILELLKVHDRVS</sequence>
<dbReference type="Gene3D" id="3.40.800.20">
    <property type="entry name" value="Histone deacetylase domain"/>
    <property type="match status" value="1"/>
</dbReference>
<evidence type="ECO:0000313" key="4">
    <source>
        <dbReference type="Proteomes" id="UP000325577"/>
    </source>
</evidence>
<proteinExistence type="predicted"/>
<organism evidence="3 4">
    <name type="scientific">Nyssa sinensis</name>
    <dbReference type="NCBI Taxonomy" id="561372"/>
    <lineage>
        <taxon>Eukaryota</taxon>
        <taxon>Viridiplantae</taxon>
        <taxon>Streptophyta</taxon>
        <taxon>Embryophyta</taxon>
        <taxon>Tracheophyta</taxon>
        <taxon>Spermatophyta</taxon>
        <taxon>Magnoliopsida</taxon>
        <taxon>eudicotyledons</taxon>
        <taxon>Gunneridae</taxon>
        <taxon>Pentapetalae</taxon>
        <taxon>asterids</taxon>
        <taxon>Cornales</taxon>
        <taxon>Nyssaceae</taxon>
        <taxon>Nyssa</taxon>
    </lineage>
</organism>